<feature type="domain" description="Sialidase" evidence="5">
    <location>
        <begin position="73"/>
        <end position="381"/>
    </location>
</feature>
<dbReference type="EMBL" id="BMRP01000004">
    <property type="protein sequence ID" value="GGU53143.1"/>
    <property type="molecule type" value="Genomic_DNA"/>
</dbReference>
<dbReference type="Gene3D" id="2.120.10.10">
    <property type="match status" value="1"/>
</dbReference>
<evidence type="ECO:0000256" key="1">
    <source>
        <dbReference type="ARBA" id="ARBA00000427"/>
    </source>
</evidence>
<feature type="region of interest" description="Disordered" evidence="4">
    <location>
        <begin position="1"/>
        <end position="51"/>
    </location>
</feature>
<comment type="catalytic activity">
    <reaction evidence="1">
        <text>Hydrolysis of alpha-(2-&gt;3)-, alpha-(2-&gt;6)-, alpha-(2-&gt;8)- glycosidic linkages of terminal sialic acid residues in oligosaccharides, glycoproteins, glycolipids, colominic acid and synthetic substrates.</text>
        <dbReference type="EC" id="3.2.1.18"/>
    </reaction>
</comment>
<dbReference type="Pfam" id="PF13088">
    <property type="entry name" value="BNR_2"/>
    <property type="match status" value="1"/>
</dbReference>
<evidence type="ECO:0000259" key="5">
    <source>
        <dbReference type="Pfam" id="PF13088"/>
    </source>
</evidence>
<evidence type="ECO:0000256" key="3">
    <source>
        <dbReference type="ARBA" id="ARBA00012733"/>
    </source>
</evidence>
<keyword evidence="7" id="KW-1185">Reference proteome</keyword>
<comment type="caution">
    <text evidence="6">The sequence shown here is derived from an EMBL/GenBank/DDBJ whole genome shotgun (WGS) entry which is preliminary data.</text>
</comment>
<dbReference type="PANTHER" id="PTHR10628">
    <property type="entry name" value="SIALIDASE"/>
    <property type="match status" value="1"/>
</dbReference>
<dbReference type="InterPro" id="IPR026856">
    <property type="entry name" value="Sialidase_fam"/>
</dbReference>
<evidence type="ECO:0000313" key="7">
    <source>
        <dbReference type="Proteomes" id="UP000654471"/>
    </source>
</evidence>
<evidence type="ECO:0000256" key="2">
    <source>
        <dbReference type="ARBA" id="ARBA00009348"/>
    </source>
</evidence>
<dbReference type="InterPro" id="IPR011040">
    <property type="entry name" value="Sialidase"/>
</dbReference>
<dbReference type="CDD" id="cd15482">
    <property type="entry name" value="Sialidase_non-viral"/>
    <property type="match status" value="1"/>
</dbReference>
<dbReference type="EC" id="3.2.1.18" evidence="3"/>
<gene>
    <name evidence="6" type="ORF">GCM10010211_17240</name>
</gene>
<evidence type="ECO:0000256" key="4">
    <source>
        <dbReference type="SAM" id="MobiDB-lite"/>
    </source>
</evidence>
<comment type="similarity">
    <text evidence="2">Belongs to the glycosyl hydrolase 33 family.</text>
</comment>
<dbReference type="PANTHER" id="PTHR10628:SF30">
    <property type="entry name" value="EXO-ALPHA-SIALIDASE"/>
    <property type="match status" value="1"/>
</dbReference>
<dbReference type="InterPro" id="IPR036278">
    <property type="entry name" value="Sialidase_sf"/>
</dbReference>
<sequence length="407" mass="43456">MAYETSEPHATSAPHETWEPHEGAPRSAYPEPSATPPPHESAQQYGSSVPFRAGTEGYTSFRIPAVVRARSGAVLAFAEGRVSSADDSGEIHLVLKRSPDGGRTWGPLQCVARNGTGTAGNPAPVVLAGGRVLLVQVHNAADATEDRIRRGQVGPADGRRVWLQHSDDDGATWSTPREITDATKPPHWRWYATGPGHALRLRHGPYAGRLVVPANHSLPPTDPRDTGTEARYEGGHALLSDDGGATWRIGYTDHDPATGRIAAPNETTAAELPDGTVYLNARNAASAAWRRLDAVSADGGERLVRPFRPQAALAGPQVQGSTLCLDDRGELLFSGPAHPAARALMTLRASRDGGRTWHTAHTVSGLPAGYSDLVRLDRGSVGLLYETGDFSAYDTLTFRRIPLKEPA</sequence>
<name>A0ABQ2UXP4_9ACTN</name>
<accession>A0ABQ2UXP4</accession>
<evidence type="ECO:0000313" key="6">
    <source>
        <dbReference type="EMBL" id="GGU53143.1"/>
    </source>
</evidence>
<proteinExistence type="inferred from homology"/>
<dbReference type="Proteomes" id="UP000654471">
    <property type="component" value="Unassembled WGS sequence"/>
</dbReference>
<organism evidence="6 7">
    <name type="scientific">Streptomyces albospinus</name>
    <dbReference type="NCBI Taxonomy" id="285515"/>
    <lineage>
        <taxon>Bacteria</taxon>
        <taxon>Bacillati</taxon>
        <taxon>Actinomycetota</taxon>
        <taxon>Actinomycetes</taxon>
        <taxon>Kitasatosporales</taxon>
        <taxon>Streptomycetaceae</taxon>
        <taxon>Streptomyces</taxon>
    </lineage>
</organism>
<dbReference type="SUPFAM" id="SSF50939">
    <property type="entry name" value="Sialidases"/>
    <property type="match status" value="1"/>
</dbReference>
<protein>
    <recommendedName>
        <fullName evidence="3">exo-alpha-sialidase</fullName>
        <ecNumber evidence="3">3.2.1.18</ecNumber>
    </recommendedName>
</protein>
<reference evidence="7" key="1">
    <citation type="journal article" date="2019" name="Int. J. Syst. Evol. Microbiol.">
        <title>The Global Catalogue of Microorganisms (GCM) 10K type strain sequencing project: providing services to taxonomists for standard genome sequencing and annotation.</title>
        <authorList>
            <consortium name="The Broad Institute Genomics Platform"/>
            <consortium name="The Broad Institute Genome Sequencing Center for Infectious Disease"/>
            <person name="Wu L."/>
            <person name="Ma J."/>
        </authorList>
    </citation>
    <scope>NUCLEOTIDE SEQUENCE [LARGE SCALE GENOMIC DNA]</scope>
    <source>
        <strain evidence="7">JCM 3399</strain>
    </source>
</reference>